<dbReference type="SMART" id="SM00054">
    <property type="entry name" value="EFh"/>
    <property type="match status" value="5"/>
</dbReference>
<reference evidence="3" key="1">
    <citation type="submission" date="2012-06" db="EMBL/GenBank/DDBJ databases">
        <title>Short 5' UTR of Entamoeba genes.</title>
        <authorList>
            <person name="Hiranuka K."/>
            <person name="Kumagai M."/>
            <person name="Wakaguri H."/>
            <person name="Suzuki Y."/>
            <person name="Sugano S."/>
            <person name="Watanabe J."/>
            <person name="Makioka A."/>
        </authorList>
    </citation>
    <scope>NUCLEOTIDE SEQUENCE</scope>
    <source>
        <strain evidence="3">IP1</strain>
    </source>
</reference>
<feature type="domain" description="EF-hand" evidence="2">
    <location>
        <begin position="92"/>
        <end position="127"/>
    </location>
</feature>
<dbReference type="Pfam" id="PF13202">
    <property type="entry name" value="EF-hand_5"/>
    <property type="match status" value="4"/>
</dbReference>
<evidence type="ECO:0000256" key="1">
    <source>
        <dbReference type="ARBA" id="ARBA00022837"/>
    </source>
</evidence>
<dbReference type="InterPro" id="IPR052591">
    <property type="entry name" value="CML21-like"/>
</dbReference>
<feature type="domain" description="EF-hand" evidence="2">
    <location>
        <begin position="169"/>
        <end position="204"/>
    </location>
</feature>
<dbReference type="Pfam" id="PF00036">
    <property type="entry name" value="EF-hand_1"/>
    <property type="match status" value="1"/>
</dbReference>
<dbReference type="GO" id="GO:0005509">
    <property type="term" value="F:calcium ion binding"/>
    <property type="evidence" value="ECO:0007669"/>
    <property type="project" value="InterPro"/>
</dbReference>
<feature type="domain" description="EF-hand" evidence="2">
    <location>
        <begin position="215"/>
        <end position="242"/>
    </location>
</feature>
<dbReference type="EMBL" id="AK422479">
    <property type="protein sequence ID" value="BAN40956.1"/>
    <property type="molecule type" value="mRNA"/>
</dbReference>
<sequence length="314" mass="35963">MSVLQWAVFCDNDKTGRKKLSPEDVLPSIYARVYNITPMPPHDEIMPLIESSMCYIIFDLCDVDNDGYLDFTEFCHFTKCFEVPLNKNPDFCFITEIQALFVAIDADLSGMISEEEITAALLKIGKKNKTLKKHLSSLEEYANNLQTKEAVSKNDFLKSLVKTEIYNEYKTDIYHEVFHSFDKTGNGKLDSSEISFMLESLYPNGVEIAGCSAIVLELLDKDKDNEISLEEIIPFLDVLKDLPENGRLTKEMLFKAFFRLIDYDNDGVIEFDEMDRFKSLKSITPLRSKLGKLFKQFGDDDVTYEQFLSLANAL</sequence>
<feature type="domain" description="EF-hand" evidence="2">
    <location>
        <begin position="49"/>
        <end position="84"/>
    </location>
</feature>
<organism evidence="3">
    <name type="scientific">Entamoeba invadens</name>
    <dbReference type="NCBI Taxonomy" id="33085"/>
    <lineage>
        <taxon>Eukaryota</taxon>
        <taxon>Amoebozoa</taxon>
        <taxon>Evosea</taxon>
        <taxon>Archamoebae</taxon>
        <taxon>Mastigamoebida</taxon>
        <taxon>Entamoebidae</taxon>
        <taxon>Entamoeba</taxon>
    </lineage>
</organism>
<accession>S0B338</accession>
<dbReference type="PROSITE" id="PS00018">
    <property type="entry name" value="EF_HAND_1"/>
    <property type="match status" value="3"/>
</dbReference>
<dbReference type="InterPro" id="IPR011992">
    <property type="entry name" value="EF-hand-dom_pair"/>
</dbReference>
<dbReference type="CDD" id="cd00051">
    <property type="entry name" value="EFh"/>
    <property type="match status" value="2"/>
</dbReference>
<dbReference type="PANTHER" id="PTHR23064">
    <property type="entry name" value="TROPONIN"/>
    <property type="match status" value="1"/>
</dbReference>
<dbReference type="InterPro" id="IPR018247">
    <property type="entry name" value="EF_Hand_1_Ca_BS"/>
</dbReference>
<evidence type="ECO:0000313" key="3">
    <source>
        <dbReference type="EMBL" id="BAN40956.1"/>
    </source>
</evidence>
<dbReference type="PROSITE" id="PS50222">
    <property type="entry name" value="EF_HAND_2"/>
    <property type="match status" value="5"/>
</dbReference>
<evidence type="ECO:0000259" key="2">
    <source>
        <dbReference type="PROSITE" id="PS50222"/>
    </source>
</evidence>
<feature type="domain" description="EF-hand" evidence="2">
    <location>
        <begin position="249"/>
        <end position="284"/>
    </location>
</feature>
<dbReference type="AlphaFoldDB" id="S0B338"/>
<dbReference type="InterPro" id="IPR002048">
    <property type="entry name" value="EF_hand_dom"/>
</dbReference>
<keyword evidence="1" id="KW-0106">Calcium</keyword>
<dbReference type="VEuPathDB" id="AmoebaDB:EIN_249090"/>
<proteinExistence type="evidence at transcript level"/>
<protein>
    <recommendedName>
        <fullName evidence="2">EF-hand domain-containing protein</fullName>
    </recommendedName>
</protein>
<dbReference type="SUPFAM" id="SSF47473">
    <property type="entry name" value="EF-hand"/>
    <property type="match status" value="2"/>
</dbReference>
<name>S0B338_ENTIV</name>
<dbReference type="Gene3D" id="1.10.238.10">
    <property type="entry name" value="EF-hand"/>
    <property type="match status" value="3"/>
</dbReference>